<keyword evidence="2" id="KW-1185">Reference proteome</keyword>
<evidence type="ECO:0000313" key="2">
    <source>
        <dbReference type="Proteomes" id="UP000282184"/>
    </source>
</evidence>
<dbReference type="Proteomes" id="UP000282184">
    <property type="component" value="Unassembled WGS sequence"/>
</dbReference>
<dbReference type="OrthoDB" id="882096at2"/>
<accession>A0A431U8P5</accession>
<dbReference type="AlphaFoldDB" id="A0A431U8P5"/>
<name>A0A431U8P5_9BACT</name>
<comment type="caution">
    <text evidence="1">The sequence shown here is derived from an EMBL/GenBank/DDBJ whole genome shotgun (WGS) entry which is preliminary data.</text>
</comment>
<proteinExistence type="predicted"/>
<protein>
    <submittedName>
        <fullName evidence="1">Uncharacterized protein</fullName>
    </submittedName>
</protein>
<organism evidence="1 2">
    <name type="scientific">Hymenobacter gummosus</name>
    <dbReference type="NCBI Taxonomy" id="1776032"/>
    <lineage>
        <taxon>Bacteria</taxon>
        <taxon>Pseudomonadati</taxon>
        <taxon>Bacteroidota</taxon>
        <taxon>Cytophagia</taxon>
        <taxon>Cytophagales</taxon>
        <taxon>Hymenobacteraceae</taxon>
        <taxon>Hymenobacter</taxon>
    </lineage>
</organism>
<gene>
    <name evidence="1" type="ORF">EJV47_02305</name>
</gene>
<sequence>MALPRIPTPLPYAGFAVPVDRIDYRTFLLGFVPVHSHNSLSPELVLFPGHMAIKSIRMSQYEYTALREVRYRPEQFLSRSKIELRFQDGARYTLTLASPAVERDFLQFLQAGGAPLTPAALQHLA</sequence>
<dbReference type="RefSeq" id="WP_126691517.1">
    <property type="nucleotide sequence ID" value="NZ_RXOF01000001.1"/>
</dbReference>
<dbReference type="EMBL" id="RXOF01000001">
    <property type="protein sequence ID" value="RTQ53591.1"/>
    <property type="molecule type" value="Genomic_DNA"/>
</dbReference>
<evidence type="ECO:0000313" key="1">
    <source>
        <dbReference type="EMBL" id="RTQ53591.1"/>
    </source>
</evidence>
<reference evidence="1 2" key="1">
    <citation type="submission" date="2018-12" db="EMBL/GenBank/DDBJ databases">
        <title>Hymenobacter gummosus sp. nov., isolated from a spring.</title>
        <authorList>
            <person name="Nie L."/>
        </authorList>
    </citation>
    <scope>NUCLEOTIDE SEQUENCE [LARGE SCALE GENOMIC DNA]</scope>
    <source>
        <strain evidence="1 2">KCTC 52166</strain>
    </source>
</reference>